<dbReference type="GO" id="GO:0016747">
    <property type="term" value="F:acyltransferase activity, transferring groups other than amino-acyl groups"/>
    <property type="evidence" value="ECO:0007669"/>
    <property type="project" value="InterPro"/>
</dbReference>
<dbReference type="Gene3D" id="3.40.630.30">
    <property type="match status" value="1"/>
</dbReference>
<protein>
    <submittedName>
        <fullName evidence="4">GNAT family N-acetyltransferase</fullName>
    </submittedName>
</protein>
<organism evidence="4">
    <name type="scientific">Acidobacterium capsulatum</name>
    <dbReference type="NCBI Taxonomy" id="33075"/>
    <lineage>
        <taxon>Bacteria</taxon>
        <taxon>Pseudomonadati</taxon>
        <taxon>Acidobacteriota</taxon>
        <taxon>Terriglobia</taxon>
        <taxon>Terriglobales</taxon>
        <taxon>Acidobacteriaceae</taxon>
        <taxon>Acidobacterium</taxon>
    </lineage>
</organism>
<evidence type="ECO:0000313" key="4">
    <source>
        <dbReference type="EMBL" id="HGY94422.1"/>
    </source>
</evidence>
<evidence type="ECO:0000256" key="1">
    <source>
        <dbReference type="ARBA" id="ARBA00022679"/>
    </source>
</evidence>
<dbReference type="AlphaFoldDB" id="A0A7V4XSS5"/>
<feature type="domain" description="N-acetyltransferase" evidence="3">
    <location>
        <begin position="12"/>
        <end position="167"/>
    </location>
</feature>
<dbReference type="PROSITE" id="PS51186">
    <property type="entry name" value="GNAT"/>
    <property type="match status" value="1"/>
</dbReference>
<proteinExistence type="predicted"/>
<sequence length="171" mass="19398">MQYLMGNTPPMTDLRFATESDLPALTALINRAFAIESFFKFSERLNPQQTRAYFESGQFLLSEESGQIQACVFVEIKQDRGYFGLLAVEPAHQRSGLGARLVAAAEEYARERGALHMDMTIVNLREELPAYYEKLGYRACGTEDIPPEVIGPIKQRCHFIRYTKPLGKARE</sequence>
<dbReference type="SUPFAM" id="SSF55729">
    <property type="entry name" value="Acyl-CoA N-acyltransferases (Nat)"/>
    <property type="match status" value="1"/>
</dbReference>
<name>A0A7V4XSS5_9BACT</name>
<comment type="caution">
    <text evidence="4">The sequence shown here is derived from an EMBL/GenBank/DDBJ whole genome shotgun (WGS) entry which is preliminary data.</text>
</comment>
<dbReference type="InterPro" id="IPR050832">
    <property type="entry name" value="Bact_Acetyltransf"/>
</dbReference>
<dbReference type="PANTHER" id="PTHR43877">
    <property type="entry name" value="AMINOALKYLPHOSPHONATE N-ACETYLTRANSFERASE-RELATED-RELATED"/>
    <property type="match status" value="1"/>
</dbReference>
<dbReference type="Pfam" id="PF13673">
    <property type="entry name" value="Acetyltransf_10"/>
    <property type="match status" value="1"/>
</dbReference>
<dbReference type="InterPro" id="IPR000182">
    <property type="entry name" value="GNAT_dom"/>
</dbReference>
<accession>A0A7V4XSS5</accession>
<reference evidence="4" key="1">
    <citation type="journal article" date="2020" name="mSystems">
        <title>Genome- and Community-Level Interaction Insights into Carbon Utilization and Element Cycling Functions of Hydrothermarchaeota in Hydrothermal Sediment.</title>
        <authorList>
            <person name="Zhou Z."/>
            <person name="Liu Y."/>
            <person name="Xu W."/>
            <person name="Pan J."/>
            <person name="Luo Z.H."/>
            <person name="Li M."/>
        </authorList>
    </citation>
    <scope>NUCLEOTIDE SEQUENCE [LARGE SCALE GENOMIC DNA]</scope>
    <source>
        <strain evidence="4">SpSt-855</strain>
    </source>
</reference>
<gene>
    <name evidence="4" type="ORF">ENW50_07020</name>
</gene>
<dbReference type="EMBL" id="DTKL01000041">
    <property type="protein sequence ID" value="HGY94422.1"/>
    <property type="molecule type" value="Genomic_DNA"/>
</dbReference>
<keyword evidence="2" id="KW-0012">Acyltransferase</keyword>
<evidence type="ECO:0000259" key="3">
    <source>
        <dbReference type="PROSITE" id="PS51186"/>
    </source>
</evidence>
<evidence type="ECO:0000256" key="2">
    <source>
        <dbReference type="ARBA" id="ARBA00023315"/>
    </source>
</evidence>
<dbReference type="CDD" id="cd04301">
    <property type="entry name" value="NAT_SF"/>
    <property type="match status" value="1"/>
</dbReference>
<keyword evidence="1 4" id="KW-0808">Transferase</keyword>
<dbReference type="InterPro" id="IPR016181">
    <property type="entry name" value="Acyl_CoA_acyltransferase"/>
</dbReference>